<dbReference type="PANTHER" id="PTHR11203:SF37">
    <property type="entry name" value="INTEGRATOR COMPLEX SUBUNIT 11"/>
    <property type="match status" value="1"/>
</dbReference>
<dbReference type="InterPro" id="IPR036866">
    <property type="entry name" value="RibonucZ/Hydroxyglut_hydro"/>
</dbReference>
<dbReference type="AlphaFoldDB" id="A0A5Q2RLU3"/>
<dbReference type="EMBL" id="CP045851">
    <property type="protein sequence ID" value="QGG95396.1"/>
    <property type="molecule type" value="Genomic_DNA"/>
</dbReference>
<dbReference type="PANTHER" id="PTHR11203">
    <property type="entry name" value="CLEAVAGE AND POLYADENYLATION SPECIFICITY FACTOR FAMILY MEMBER"/>
    <property type="match status" value="1"/>
</dbReference>
<evidence type="ECO:0000313" key="4">
    <source>
        <dbReference type="EMBL" id="QGG95396.1"/>
    </source>
</evidence>
<keyword evidence="5" id="KW-1185">Reference proteome</keyword>
<dbReference type="GO" id="GO:0004521">
    <property type="term" value="F:RNA endonuclease activity"/>
    <property type="evidence" value="ECO:0007669"/>
    <property type="project" value="TreeGrafter"/>
</dbReference>
<dbReference type="GO" id="GO:0016787">
    <property type="term" value="F:hydrolase activity"/>
    <property type="evidence" value="ECO:0007669"/>
    <property type="project" value="UniProtKB-KW"/>
</dbReference>
<feature type="domain" description="Beta-Casp" evidence="3">
    <location>
        <begin position="253"/>
        <end position="378"/>
    </location>
</feature>
<dbReference type="InterPro" id="IPR050698">
    <property type="entry name" value="MBL"/>
</dbReference>
<sequence length="463" mass="49128">MSTAAQLHFLGGAGTVTGSRFLVESDGARVLVDCGLFQGLKVHRLRNWEPFPVDPAGIDAVVLTHAHVDHSGYLPALVRDGFRGRVHATPGTVELARIVLPDSGHLQEEEARYANRKGFSKHRPALPLYTEADARAALEHLSPLAFEDTVEVAEGVRLRLSPAGHILGSAVARLDLGPEDRRVTFSGDLGRPAHPLLRSPAPVGRTDVLVMESTYGNRHHDDSSAVDVLADAINRTAARGGTVVIPAFAVDRTEVVLFHLRALVEAGTIPRLPVYMDSPMALAALGVYRRAIASDGADLEPGLADHGDPFDTGDITEVHDVEESKALAGVHGPCIIISASGMATGGRVVHHLARLLPSHRNTVLLVGFQAPGTRGRSLADGARTVRMLGQDVPVRAEVVEVPALSVHADQGELCDWAATADPPPEVIHLVHGEPPAAAELARAIGRHVATRVEVAELGARVPL</sequence>
<reference evidence="4 5" key="1">
    <citation type="submission" date="2019-11" db="EMBL/GenBank/DDBJ databases">
        <authorList>
            <person name="He Y."/>
        </authorList>
    </citation>
    <scope>NUCLEOTIDE SEQUENCE [LARGE SCALE GENOMIC DNA]</scope>
    <source>
        <strain evidence="4 5">SCSIO 58843</strain>
    </source>
</reference>
<evidence type="ECO:0000259" key="2">
    <source>
        <dbReference type="SMART" id="SM00849"/>
    </source>
</evidence>
<evidence type="ECO:0000313" key="5">
    <source>
        <dbReference type="Proteomes" id="UP000334019"/>
    </source>
</evidence>
<organism evidence="4 5">
    <name type="scientific">Actinomarinicola tropica</name>
    <dbReference type="NCBI Taxonomy" id="2789776"/>
    <lineage>
        <taxon>Bacteria</taxon>
        <taxon>Bacillati</taxon>
        <taxon>Actinomycetota</taxon>
        <taxon>Acidimicrobiia</taxon>
        <taxon>Acidimicrobiales</taxon>
        <taxon>Iamiaceae</taxon>
        <taxon>Actinomarinicola</taxon>
    </lineage>
</organism>
<gene>
    <name evidence="4" type="ORF">GH723_09975</name>
</gene>
<accession>A0A5Q2RLU3</accession>
<dbReference type="InterPro" id="IPR011108">
    <property type="entry name" value="RMMBL"/>
</dbReference>
<feature type="domain" description="Metallo-beta-lactamase" evidence="2">
    <location>
        <begin position="17"/>
        <end position="248"/>
    </location>
</feature>
<dbReference type="RefSeq" id="WP_153759503.1">
    <property type="nucleotide sequence ID" value="NZ_CP045851.1"/>
</dbReference>
<proteinExistence type="predicted"/>
<dbReference type="Pfam" id="PF00753">
    <property type="entry name" value="Lactamase_B"/>
    <property type="match status" value="1"/>
</dbReference>
<dbReference type="SMART" id="SM00849">
    <property type="entry name" value="Lactamase_B"/>
    <property type="match status" value="1"/>
</dbReference>
<evidence type="ECO:0000256" key="1">
    <source>
        <dbReference type="ARBA" id="ARBA00022801"/>
    </source>
</evidence>
<dbReference type="InterPro" id="IPR022712">
    <property type="entry name" value="Beta_Casp"/>
</dbReference>
<dbReference type="Pfam" id="PF07521">
    <property type="entry name" value="RMMBL"/>
    <property type="match status" value="1"/>
</dbReference>
<name>A0A5Q2RLU3_9ACTN</name>
<dbReference type="KEGG" id="atq:GH723_09975"/>
<protein>
    <submittedName>
        <fullName evidence="4">MBL fold metallo-hydrolase</fullName>
    </submittedName>
</protein>
<dbReference type="CDD" id="cd16295">
    <property type="entry name" value="TTHA0252-CPSF-like_MBL-fold"/>
    <property type="match status" value="1"/>
</dbReference>
<keyword evidence="1 4" id="KW-0378">Hydrolase</keyword>
<dbReference type="Pfam" id="PF10996">
    <property type="entry name" value="Beta-Casp"/>
    <property type="match status" value="1"/>
</dbReference>
<dbReference type="Proteomes" id="UP000334019">
    <property type="component" value="Chromosome"/>
</dbReference>
<dbReference type="Gene3D" id="3.60.15.10">
    <property type="entry name" value="Ribonuclease Z/Hydroxyacylglutathione hydrolase-like"/>
    <property type="match status" value="1"/>
</dbReference>
<dbReference type="SMART" id="SM01027">
    <property type="entry name" value="Beta-Casp"/>
    <property type="match status" value="1"/>
</dbReference>
<dbReference type="Gene3D" id="3.40.50.10890">
    <property type="match status" value="1"/>
</dbReference>
<dbReference type="SUPFAM" id="SSF56281">
    <property type="entry name" value="Metallo-hydrolase/oxidoreductase"/>
    <property type="match status" value="1"/>
</dbReference>
<dbReference type="InterPro" id="IPR001279">
    <property type="entry name" value="Metallo-B-lactamas"/>
</dbReference>
<evidence type="ECO:0000259" key="3">
    <source>
        <dbReference type="SMART" id="SM01027"/>
    </source>
</evidence>